<dbReference type="PROSITE" id="PS01276">
    <property type="entry name" value="PEPTIDASE_U32"/>
    <property type="match status" value="1"/>
</dbReference>
<organism evidence="5 6">
    <name type="scientific">Candidatus Avoscillospira stercorigallinarum</name>
    <dbReference type="NCBI Taxonomy" id="2840708"/>
    <lineage>
        <taxon>Bacteria</taxon>
        <taxon>Bacillati</taxon>
        <taxon>Bacillota</taxon>
        <taxon>Clostridia</taxon>
        <taxon>Eubacteriales</taxon>
        <taxon>Oscillospiraceae</taxon>
        <taxon>Oscillospiraceae incertae sedis</taxon>
        <taxon>Candidatus Avoscillospira</taxon>
    </lineage>
</organism>
<keyword evidence="2" id="KW-0378">Hydrolase</keyword>
<dbReference type="EMBL" id="DVFN01000094">
    <property type="protein sequence ID" value="HIQ69993.1"/>
    <property type="molecule type" value="Genomic_DNA"/>
</dbReference>
<sequence length="408" mass="45175">MTRRKPELLCPAGDWERLELAVAYGADAVYLAGTAFGMRAFAGNFSPEDLPRAVAYAHDRGVRVHVTVNTMPRNGEVERLPAYLEQLDAAGVDALILADLGAFTLAGKYAPRCERHVSTQQSIGNYETARAWYDLGARRVVLARELSLAEIAEIRAKTPPELELETFCHGAMCVSYSGRCLLSNYMTGRDSNRGACAQPCRYQYALMEEKRPGEYFPVFEDEKGTYILNSRDMCMIDHLDAVMDAGIDCLKIEGRAKSGYYAAIVTGAYRHVLDDVAAGRPVDPAWRDEVEHVSHRPYSTGFYFGQPGQYTANGRYIRDWQICAVVESCTPEGLATLSLRNKFSAGDTVEVVGPDSKPFSMVVPPMEDLEGNALLEPKTPQSRFTMRLPRPVPPLSFVRHAVALSARD</sequence>
<name>A0A9D1CPC9_9FIRM</name>
<gene>
    <name evidence="5" type="ORF">IAA67_06665</name>
</gene>
<dbReference type="InterPro" id="IPR051454">
    <property type="entry name" value="RNA/ubiquinone_mod_enzymes"/>
</dbReference>
<dbReference type="AlphaFoldDB" id="A0A9D1CPC9"/>
<dbReference type="SUPFAM" id="SSF51412">
    <property type="entry name" value="Inosine monophosphate dehydrogenase (IMPDH)"/>
    <property type="match status" value="1"/>
</dbReference>
<dbReference type="Pfam" id="PF16325">
    <property type="entry name" value="Peptidase_U32_C"/>
    <property type="match status" value="1"/>
</dbReference>
<dbReference type="GO" id="GO:0006508">
    <property type="term" value="P:proteolysis"/>
    <property type="evidence" value="ECO:0007669"/>
    <property type="project" value="UniProtKB-KW"/>
</dbReference>
<evidence type="ECO:0000256" key="1">
    <source>
        <dbReference type="ARBA" id="ARBA00022670"/>
    </source>
</evidence>
<evidence type="ECO:0000313" key="5">
    <source>
        <dbReference type="EMBL" id="HIQ69993.1"/>
    </source>
</evidence>
<accession>A0A9D1CPC9</accession>
<evidence type="ECO:0000259" key="4">
    <source>
        <dbReference type="Pfam" id="PF16325"/>
    </source>
</evidence>
<dbReference type="InterPro" id="IPR032525">
    <property type="entry name" value="Peptidase_U32_C"/>
</dbReference>
<reference evidence="5" key="1">
    <citation type="submission" date="2020-10" db="EMBL/GenBank/DDBJ databases">
        <authorList>
            <person name="Gilroy R."/>
        </authorList>
    </citation>
    <scope>NUCLEOTIDE SEQUENCE</scope>
    <source>
        <strain evidence="5">ChiSjej2B20-13462</strain>
    </source>
</reference>
<dbReference type="GO" id="GO:0008233">
    <property type="term" value="F:peptidase activity"/>
    <property type="evidence" value="ECO:0007669"/>
    <property type="project" value="UniProtKB-KW"/>
</dbReference>
<reference evidence="5" key="2">
    <citation type="journal article" date="2021" name="PeerJ">
        <title>Extensive microbial diversity within the chicken gut microbiome revealed by metagenomics and culture.</title>
        <authorList>
            <person name="Gilroy R."/>
            <person name="Ravi A."/>
            <person name="Getino M."/>
            <person name="Pursley I."/>
            <person name="Horton D.L."/>
            <person name="Alikhan N.F."/>
            <person name="Baker D."/>
            <person name="Gharbi K."/>
            <person name="Hall N."/>
            <person name="Watson M."/>
            <person name="Adriaenssens E.M."/>
            <person name="Foster-Nyarko E."/>
            <person name="Jarju S."/>
            <person name="Secka A."/>
            <person name="Antonio M."/>
            <person name="Oren A."/>
            <person name="Chaudhuri R.R."/>
            <person name="La Ragione R."/>
            <person name="Hildebrand F."/>
            <person name="Pallen M.J."/>
        </authorList>
    </citation>
    <scope>NUCLEOTIDE SEQUENCE</scope>
    <source>
        <strain evidence="5">ChiSjej2B20-13462</strain>
    </source>
</reference>
<feature type="domain" description="Peptidase family U32 C-terminal" evidence="4">
    <location>
        <begin position="318"/>
        <end position="399"/>
    </location>
</feature>
<evidence type="ECO:0000313" key="6">
    <source>
        <dbReference type="Proteomes" id="UP000886874"/>
    </source>
</evidence>
<proteinExistence type="inferred from homology"/>
<dbReference type="InterPro" id="IPR001539">
    <property type="entry name" value="Peptidase_U32"/>
</dbReference>
<protein>
    <submittedName>
        <fullName evidence="5">U32 family peptidase</fullName>
    </submittedName>
</protein>
<dbReference type="PANTHER" id="PTHR30217">
    <property type="entry name" value="PEPTIDASE U32 FAMILY"/>
    <property type="match status" value="1"/>
</dbReference>
<dbReference type="Proteomes" id="UP000886874">
    <property type="component" value="Unassembled WGS sequence"/>
</dbReference>
<comment type="similarity">
    <text evidence="3">Belongs to the peptidase U32 family.</text>
</comment>
<evidence type="ECO:0000256" key="2">
    <source>
        <dbReference type="ARBA" id="ARBA00022801"/>
    </source>
</evidence>
<dbReference type="Pfam" id="PF01136">
    <property type="entry name" value="Peptidase_U32"/>
    <property type="match status" value="1"/>
</dbReference>
<dbReference type="Gene3D" id="2.40.30.10">
    <property type="entry name" value="Translation factors"/>
    <property type="match status" value="1"/>
</dbReference>
<dbReference type="PANTHER" id="PTHR30217:SF6">
    <property type="entry name" value="TRNA HYDROXYLATION PROTEIN P"/>
    <property type="match status" value="1"/>
</dbReference>
<keyword evidence="1" id="KW-0645">Protease</keyword>
<comment type="caution">
    <text evidence="5">The sequence shown here is derived from an EMBL/GenBank/DDBJ whole genome shotgun (WGS) entry which is preliminary data.</text>
</comment>
<evidence type="ECO:0000256" key="3">
    <source>
        <dbReference type="ARBA" id="ARBA00038374"/>
    </source>
</evidence>